<evidence type="ECO:0000256" key="2">
    <source>
        <dbReference type="ARBA" id="ARBA00004294"/>
    </source>
</evidence>
<dbReference type="OrthoDB" id="10060618at2759"/>
<dbReference type="Pfam" id="PF01459">
    <property type="entry name" value="Porin_3"/>
    <property type="match status" value="1"/>
</dbReference>
<sequence length="302" mass="34243">MPRVDVFPVMFEGGKFMLNKGLSNHFQVSHTVNFSTIQPPGYRFGATFVGNQQVSPSEAYPVMLGDIDPSGNLNASIIHQLHPSLRAKFVAQERAFSVHPMAWHGHGPVHGMTVRSNINTSETVMRKAIWASFFHLSAKENNEHALCPKGEAKPSWCWVKRAEAKEKEPAPHSEKQLYLAKLPQEKLNLIKSVYRDLTNPDLLHRCLKGRTQYPNESLHAKVWRKVSKDKFAGLHRTILVTQTTALEHNFGHRDSSFLCYLGFPNSPHLLAALRRKDLKTKRKSTSSAKKRKTKKVGKKQHK</sequence>
<reference evidence="9" key="1">
    <citation type="submission" date="2020-07" db="EMBL/GenBank/DDBJ databases">
        <title>The High-quality genome of the commercially important snow crab, Chionoecetes opilio.</title>
        <authorList>
            <person name="Jeong J.-H."/>
            <person name="Ryu S."/>
        </authorList>
    </citation>
    <scope>NUCLEOTIDE SEQUENCE</scope>
    <source>
        <strain evidence="9">MADBK_172401_WGS</strain>
        <tissue evidence="9">Digestive gland</tissue>
    </source>
</reference>
<feature type="region of interest" description="Disordered" evidence="8">
    <location>
        <begin position="275"/>
        <end position="302"/>
    </location>
</feature>
<evidence type="ECO:0000256" key="4">
    <source>
        <dbReference type="ARBA" id="ARBA00022452"/>
    </source>
</evidence>
<dbReference type="GO" id="GO:0008320">
    <property type="term" value="F:protein transmembrane transporter activity"/>
    <property type="evidence" value="ECO:0007669"/>
    <property type="project" value="InterPro"/>
</dbReference>
<evidence type="ECO:0000256" key="1">
    <source>
        <dbReference type="ARBA" id="ARBA00004141"/>
    </source>
</evidence>
<evidence type="ECO:0000313" key="9">
    <source>
        <dbReference type="EMBL" id="KAG0718291.1"/>
    </source>
</evidence>
<dbReference type="InterPro" id="IPR027246">
    <property type="entry name" value="Porin_Euk/Tom40"/>
</dbReference>
<protein>
    <submittedName>
        <fullName evidence="9">Mitochondrial import receptor subunit TOM40 1</fullName>
    </submittedName>
</protein>
<dbReference type="AlphaFoldDB" id="A0A8J5CRM5"/>
<evidence type="ECO:0000256" key="8">
    <source>
        <dbReference type="SAM" id="MobiDB-lite"/>
    </source>
</evidence>
<evidence type="ECO:0000256" key="3">
    <source>
        <dbReference type="ARBA" id="ARBA00022448"/>
    </source>
</evidence>
<dbReference type="Proteomes" id="UP000770661">
    <property type="component" value="Unassembled WGS sequence"/>
</dbReference>
<keyword evidence="7" id="KW-0472">Membrane</keyword>
<gene>
    <name evidence="9" type="primary">Tom40_0</name>
    <name evidence="9" type="ORF">GWK47_052717</name>
</gene>
<feature type="compositionally biased region" description="Basic residues" evidence="8">
    <location>
        <begin position="276"/>
        <end position="302"/>
    </location>
</feature>
<dbReference type="InterPro" id="IPR037930">
    <property type="entry name" value="Tom40"/>
</dbReference>
<keyword evidence="6" id="KW-0496">Mitochondrion</keyword>
<keyword evidence="4" id="KW-1134">Transmembrane beta strand</keyword>
<comment type="caution">
    <text evidence="9">The sequence shown here is derived from an EMBL/GenBank/DDBJ whole genome shotgun (WGS) entry which is preliminary data.</text>
</comment>
<evidence type="ECO:0000256" key="5">
    <source>
        <dbReference type="ARBA" id="ARBA00022692"/>
    </source>
</evidence>
<dbReference type="PANTHER" id="PTHR10802">
    <property type="entry name" value="MITOCHONDRIAL IMPORT RECEPTOR SUBUNIT TOM40"/>
    <property type="match status" value="1"/>
</dbReference>
<name>A0A8J5CRM5_CHIOP</name>
<comment type="subcellular location">
    <subcellularLocation>
        <location evidence="1">Membrane</location>
        <topology evidence="1">Multi-pass membrane protein</topology>
    </subcellularLocation>
    <subcellularLocation>
        <location evidence="2">Mitochondrion outer membrane</location>
    </subcellularLocation>
</comment>
<proteinExistence type="predicted"/>
<dbReference type="GO" id="GO:0030150">
    <property type="term" value="P:protein import into mitochondrial matrix"/>
    <property type="evidence" value="ECO:0007669"/>
    <property type="project" value="InterPro"/>
</dbReference>
<evidence type="ECO:0000256" key="6">
    <source>
        <dbReference type="ARBA" id="ARBA00022787"/>
    </source>
</evidence>
<keyword evidence="3" id="KW-0813">Transport</keyword>
<evidence type="ECO:0000256" key="7">
    <source>
        <dbReference type="ARBA" id="ARBA00023136"/>
    </source>
</evidence>
<keyword evidence="10" id="KW-1185">Reference proteome</keyword>
<keyword evidence="9" id="KW-0675">Receptor</keyword>
<accession>A0A8J5CRM5</accession>
<keyword evidence="6" id="KW-1000">Mitochondrion outer membrane</keyword>
<dbReference type="EMBL" id="JACEEZ010016272">
    <property type="protein sequence ID" value="KAG0718291.1"/>
    <property type="molecule type" value="Genomic_DNA"/>
</dbReference>
<dbReference type="GO" id="GO:0005741">
    <property type="term" value="C:mitochondrial outer membrane"/>
    <property type="evidence" value="ECO:0007669"/>
    <property type="project" value="UniProtKB-SubCell"/>
</dbReference>
<evidence type="ECO:0000313" key="10">
    <source>
        <dbReference type="Proteomes" id="UP000770661"/>
    </source>
</evidence>
<keyword evidence="5" id="KW-0812">Transmembrane</keyword>
<organism evidence="9 10">
    <name type="scientific">Chionoecetes opilio</name>
    <name type="common">Atlantic snow crab</name>
    <name type="synonym">Cancer opilio</name>
    <dbReference type="NCBI Taxonomy" id="41210"/>
    <lineage>
        <taxon>Eukaryota</taxon>
        <taxon>Metazoa</taxon>
        <taxon>Ecdysozoa</taxon>
        <taxon>Arthropoda</taxon>
        <taxon>Crustacea</taxon>
        <taxon>Multicrustacea</taxon>
        <taxon>Malacostraca</taxon>
        <taxon>Eumalacostraca</taxon>
        <taxon>Eucarida</taxon>
        <taxon>Decapoda</taxon>
        <taxon>Pleocyemata</taxon>
        <taxon>Brachyura</taxon>
        <taxon>Eubrachyura</taxon>
        <taxon>Majoidea</taxon>
        <taxon>Majidae</taxon>
        <taxon>Chionoecetes</taxon>
    </lineage>
</organism>